<dbReference type="PATRIC" id="fig|1276920.7.peg.2867"/>
<comment type="caution">
    <text evidence="2">The sequence shown here is derived from an EMBL/GenBank/DDBJ whole genome shotgun (WGS) entry which is preliminary data.</text>
</comment>
<protein>
    <submittedName>
        <fullName evidence="2">Uncharacterized protein</fullName>
    </submittedName>
</protein>
<keyword evidence="1" id="KW-0472">Membrane</keyword>
<keyword evidence="3" id="KW-1185">Reference proteome</keyword>
<evidence type="ECO:0000313" key="2">
    <source>
        <dbReference type="EMBL" id="EMQ97922.1"/>
    </source>
</evidence>
<gene>
    <name evidence="2" type="ORF">ADIAG_02865</name>
</gene>
<organism evidence="2 3">
    <name type="scientific">Paeniglutamicibacter gangotriensis Lz1y</name>
    <dbReference type="NCBI Taxonomy" id="1276920"/>
    <lineage>
        <taxon>Bacteria</taxon>
        <taxon>Bacillati</taxon>
        <taxon>Actinomycetota</taxon>
        <taxon>Actinomycetes</taxon>
        <taxon>Micrococcales</taxon>
        <taxon>Micrococcaceae</taxon>
        <taxon>Paeniglutamicibacter</taxon>
    </lineage>
</organism>
<dbReference type="RefSeq" id="WP_007272032.1">
    <property type="nucleotide sequence ID" value="NZ_AOCK01000008.1"/>
</dbReference>
<keyword evidence="1" id="KW-1133">Transmembrane helix</keyword>
<sequence length="126" mass="13680">MMRRFWSPSSVWATSIRYSREFAREHSERLWKQLVLRPGAPGISGPGHGVELAVVLSLAIGAGLTLKAGISWLGDDMSLLKNASLLVIPLVAAYFAWKRKVSWSLVAALGVAFAAVAVVLNLYPFA</sequence>
<keyword evidence="1" id="KW-0812">Transmembrane</keyword>
<feature type="transmembrane region" description="Helical" evidence="1">
    <location>
        <begin position="79"/>
        <end position="97"/>
    </location>
</feature>
<feature type="transmembrane region" description="Helical" evidence="1">
    <location>
        <begin position="52"/>
        <end position="73"/>
    </location>
</feature>
<proteinExistence type="predicted"/>
<reference evidence="2 3" key="1">
    <citation type="journal article" date="2013" name="Genome Announc.">
        <title>Draft Genome Sequence of Arthrobacter gangotriensis Strain Lz1yT, Isolated from a Penguin Rookery Soil Sample Collected in Antarctica, near the Indian Station Dakshin Gangotri.</title>
        <authorList>
            <person name="Shivaji S."/>
            <person name="Ara S."/>
            <person name="Bandi S."/>
            <person name="Singh A."/>
            <person name="Kumar Pinnaka A."/>
        </authorList>
    </citation>
    <scope>NUCLEOTIDE SEQUENCE [LARGE SCALE GENOMIC DNA]</scope>
    <source>
        <strain evidence="2 3">Lz1y</strain>
    </source>
</reference>
<dbReference type="STRING" id="1276920.ADIAG_02865"/>
<evidence type="ECO:0000256" key="1">
    <source>
        <dbReference type="SAM" id="Phobius"/>
    </source>
</evidence>
<feature type="transmembrane region" description="Helical" evidence="1">
    <location>
        <begin position="104"/>
        <end position="123"/>
    </location>
</feature>
<evidence type="ECO:0000313" key="3">
    <source>
        <dbReference type="Proteomes" id="UP000012015"/>
    </source>
</evidence>
<dbReference type="Proteomes" id="UP000012015">
    <property type="component" value="Unassembled WGS sequence"/>
</dbReference>
<name>M7MNJ1_9MICC</name>
<dbReference type="EMBL" id="AOCK01000008">
    <property type="protein sequence ID" value="EMQ97922.1"/>
    <property type="molecule type" value="Genomic_DNA"/>
</dbReference>
<dbReference type="AlphaFoldDB" id="M7MNJ1"/>
<accession>M7MNJ1</accession>